<dbReference type="EMBL" id="FOSL01000009">
    <property type="protein sequence ID" value="SFK61019.1"/>
    <property type="molecule type" value="Genomic_DNA"/>
</dbReference>
<dbReference type="InterPro" id="IPR032466">
    <property type="entry name" value="Metal_Hydrolase"/>
</dbReference>
<dbReference type="OrthoDB" id="9787654at2"/>
<comment type="similarity">
    <text evidence="1">Belongs to the metallo-dependent hydrolases superfamily.</text>
</comment>
<reference evidence="3 4" key="1">
    <citation type="submission" date="2016-10" db="EMBL/GenBank/DDBJ databases">
        <authorList>
            <person name="Varghese N."/>
            <person name="Submissions S."/>
        </authorList>
    </citation>
    <scope>NUCLEOTIDE SEQUENCE [LARGE SCALE GENOMIC DNA]</scope>
    <source>
        <strain evidence="3 4">DSM 21822</strain>
    </source>
</reference>
<evidence type="ECO:0000313" key="3">
    <source>
        <dbReference type="EMBL" id="SFK61019.1"/>
    </source>
</evidence>
<dbReference type="Pfam" id="PF04909">
    <property type="entry name" value="Amidohydro_2"/>
    <property type="match status" value="1"/>
</dbReference>
<dbReference type="InterPro" id="IPR052350">
    <property type="entry name" value="Metallo-dep_Lactonases"/>
</dbReference>
<protein>
    <submittedName>
        <fullName evidence="3">L-fuconolactonase</fullName>
    </submittedName>
</protein>
<dbReference type="GO" id="GO:0016787">
    <property type="term" value="F:hydrolase activity"/>
    <property type="evidence" value="ECO:0007669"/>
    <property type="project" value="InterPro"/>
</dbReference>
<dbReference type="AlphaFoldDB" id="A0A1I4AZA8"/>
<evidence type="ECO:0000256" key="1">
    <source>
        <dbReference type="ARBA" id="ARBA00038310"/>
    </source>
</evidence>
<keyword evidence="4" id="KW-1185">Reference proteome</keyword>
<dbReference type="PANTHER" id="PTHR43569:SF2">
    <property type="entry name" value="AMIDOHYDROLASE-RELATED DOMAIN-CONTAINING PROTEIN"/>
    <property type="match status" value="1"/>
</dbReference>
<dbReference type="SUPFAM" id="SSF51556">
    <property type="entry name" value="Metallo-dependent hydrolases"/>
    <property type="match status" value="1"/>
</dbReference>
<proteinExistence type="inferred from homology"/>
<dbReference type="PANTHER" id="PTHR43569">
    <property type="entry name" value="AMIDOHYDROLASE"/>
    <property type="match status" value="1"/>
</dbReference>
<dbReference type="InterPro" id="IPR006680">
    <property type="entry name" value="Amidohydro-rel"/>
</dbReference>
<evidence type="ECO:0000259" key="2">
    <source>
        <dbReference type="Pfam" id="PF04909"/>
    </source>
</evidence>
<accession>A0A1I4AZA8</accession>
<evidence type="ECO:0000313" key="4">
    <source>
        <dbReference type="Proteomes" id="UP000323300"/>
    </source>
</evidence>
<sequence length="283" mass="31952">MTIRIDAHQHFWNPARGDYDWMPRDNAVLNRVYLPEDLAPRLAEAGIAKTVLVQAAASVEETEYMLGIADATDTVAAVVGWIDFEDRSHLRHLERLRDHPKFVGVRPMIQDIPDVDWMLRDDVQWAYSALADLDLTFDALGFSRHLGNFLTLLKRYPKLRVVVDHCMKPQVRDHGTAREELAFWANGMARIARETGAYCKLSGLVTEANDGWNVEDLRPYAARLLASFGPDRMMWGSDWPVCLLSASYADWRQAAEALTAGLGEADRDEIFGGTAARFYGIKN</sequence>
<feature type="domain" description="Amidohydrolase-related" evidence="2">
    <location>
        <begin position="5"/>
        <end position="281"/>
    </location>
</feature>
<dbReference type="RefSeq" id="WP_149761078.1">
    <property type="nucleotide sequence ID" value="NZ_BSPE01000078.1"/>
</dbReference>
<gene>
    <name evidence="3" type="ORF">SAMN04488498_10935</name>
</gene>
<dbReference type="Proteomes" id="UP000323300">
    <property type="component" value="Unassembled WGS sequence"/>
</dbReference>
<name>A0A1I4AZA8_9HYPH</name>
<dbReference type="Gene3D" id="3.20.20.140">
    <property type="entry name" value="Metal-dependent hydrolases"/>
    <property type="match status" value="1"/>
</dbReference>
<organism evidence="3 4">
    <name type="scientific">Neomesorhizobium albiziae</name>
    <dbReference type="NCBI Taxonomy" id="335020"/>
    <lineage>
        <taxon>Bacteria</taxon>
        <taxon>Pseudomonadati</taxon>
        <taxon>Pseudomonadota</taxon>
        <taxon>Alphaproteobacteria</taxon>
        <taxon>Hyphomicrobiales</taxon>
        <taxon>Phyllobacteriaceae</taxon>
        <taxon>Neomesorhizobium</taxon>
    </lineage>
</organism>